<feature type="transmembrane region" description="Helical" evidence="11">
    <location>
        <begin position="42"/>
        <end position="61"/>
    </location>
</feature>
<dbReference type="Pfam" id="PF07694">
    <property type="entry name" value="5TM-5TMR_LYT"/>
    <property type="match status" value="1"/>
</dbReference>
<reference evidence="14 15" key="2">
    <citation type="journal article" date="2009" name="Proc. Natl. Acad. Sci. U.S.A.">
        <title>On the chimeric nature, thermophilic origin, and phylogenetic placement of the Thermotogales.</title>
        <authorList>
            <person name="Zhaxybayeva O."/>
            <person name="Swithers K.S."/>
            <person name="Lapierre P."/>
            <person name="Fournier G.P."/>
            <person name="Bickhart D.M."/>
            <person name="DeBoy R.T."/>
            <person name="Nelson K.E."/>
            <person name="Nesbo C.L."/>
            <person name="Doolittle W.F."/>
            <person name="Gogarten J.P."/>
            <person name="Noll K.M."/>
        </authorList>
    </citation>
    <scope>NUCLEOTIDE SEQUENCE [LARGE SCALE GENOMIC DNA]</scope>
    <source>
        <strain evidence="15">ATCC BAA-301 / DSM 14385 / NBRC 107922 / TMO</strain>
    </source>
</reference>
<keyword evidence="7" id="KW-0067">ATP-binding</keyword>
<proteinExistence type="predicted"/>
<dbReference type="HOGENOM" id="CLU_020473_3_3_0"/>
<keyword evidence="9" id="KW-0902">Two-component regulatory system</keyword>
<feature type="transmembrane region" description="Helical" evidence="11">
    <location>
        <begin position="133"/>
        <end position="155"/>
    </location>
</feature>
<evidence type="ECO:0000313" key="15">
    <source>
        <dbReference type="Proteomes" id="UP000002016"/>
    </source>
</evidence>
<dbReference type="GO" id="GO:0005524">
    <property type="term" value="F:ATP binding"/>
    <property type="evidence" value="ECO:0007669"/>
    <property type="project" value="UniProtKB-KW"/>
</dbReference>
<evidence type="ECO:0000256" key="7">
    <source>
        <dbReference type="ARBA" id="ARBA00022840"/>
    </source>
</evidence>
<evidence type="ECO:0000256" key="3">
    <source>
        <dbReference type="ARBA" id="ARBA00022679"/>
    </source>
</evidence>
<keyword evidence="4 11" id="KW-0812">Transmembrane</keyword>
<dbReference type="GO" id="GO:0000155">
    <property type="term" value="F:phosphorelay sensor kinase activity"/>
    <property type="evidence" value="ECO:0007669"/>
    <property type="project" value="InterPro"/>
</dbReference>
<keyword evidence="8 11" id="KW-1133">Transmembrane helix</keyword>
<evidence type="ECO:0000259" key="12">
    <source>
        <dbReference type="Pfam" id="PF06580"/>
    </source>
</evidence>
<dbReference type="STRING" id="416591.Tlet_0571"/>
<evidence type="ECO:0000256" key="11">
    <source>
        <dbReference type="SAM" id="Phobius"/>
    </source>
</evidence>
<keyword evidence="15" id="KW-1185">Reference proteome</keyword>
<accession>A8F4Q3</accession>
<dbReference type="PANTHER" id="PTHR34220">
    <property type="entry name" value="SENSOR HISTIDINE KINASE YPDA"/>
    <property type="match status" value="1"/>
</dbReference>
<evidence type="ECO:0000259" key="13">
    <source>
        <dbReference type="Pfam" id="PF07694"/>
    </source>
</evidence>
<keyword evidence="3" id="KW-0808">Transferase</keyword>
<name>A8F4Q3_PSELT</name>
<feature type="transmembrane region" description="Helical" evidence="11">
    <location>
        <begin position="167"/>
        <end position="186"/>
    </location>
</feature>
<evidence type="ECO:0000256" key="10">
    <source>
        <dbReference type="ARBA" id="ARBA00023136"/>
    </source>
</evidence>
<keyword evidence="10 11" id="KW-0472">Membrane</keyword>
<evidence type="ECO:0000256" key="1">
    <source>
        <dbReference type="ARBA" id="ARBA00004651"/>
    </source>
</evidence>
<feature type="transmembrane region" description="Helical" evidence="11">
    <location>
        <begin position="73"/>
        <end position="94"/>
    </location>
</feature>
<gene>
    <name evidence="14" type="ordered locus">Tlet_0571</name>
</gene>
<dbReference type="InterPro" id="IPR050640">
    <property type="entry name" value="Bact_2-comp_sensor_kinase"/>
</dbReference>
<dbReference type="EMBL" id="CP000812">
    <property type="protein sequence ID" value="ABV33137.1"/>
    <property type="molecule type" value="Genomic_DNA"/>
</dbReference>
<keyword evidence="2" id="KW-1003">Cell membrane</keyword>
<dbReference type="GO" id="GO:0071555">
    <property type="term" value="P:cell wall organization"/>
    <property type="evidence" value="ECO:0007669"/>
    <property type="project" value="InterPro"/>
</dbReference>
<evidence type="ECO:0000313" key="14">
    <source>
        <dbReference type="EMBL" id="ABV33137.1"/>
    </source>
</evidence>
<evidence type="ECO:0000256" key="8">
    <source>
        <dbReference type="ARBA" id="ARBA00022989"/>
    </source>
</evidence>
<dbReference type="InterPro" id="IPR036890">
    <property type="entry name" value="HATPase_C_sf"/>
</dbReference>
<dbReference type="eggNOG" id="COG3275">
    <property type="taxonomic scope" value="Bacteria"/>
</dbReference>
<dbReference type="InterPro" id="IPR011620">
    <property type="entry name" value="Sig_transdc_His_kinase_LytS_TM"/>
</dbReference>
<dbReference type="SUPFAM" id="SSF55874">
    <property type="entry name" value="ATPase domain of HSP90 chaperone/DNA topoisomerase II/histidine kinase"/>
    <property type="match status" value="1"/>
</dbReference>
<feature type="transmembrane region" description="Helical" evidence="11">
    <location>
        <begin position="100"/>
        <end position="121"/>
    </location>
</feature>
<organism evidence="14 15">
    <name type="scientific">Pseudothermotoga lettingae (strain ATCC BAA-301 / DSM 14385 / NBRC 107922 / TMO)</name>
    <name type="common">Thermotoga lettingae</name>
    <dbReference type="NCBI Taxonomy" id="416591"/>
    <lineage>
        <taxon>Bacteria</taxon>
        <taxon>Thermotogati</taxon>
        <taxon>Thermotogota</taxon>
        <taxon>Thermotogae</taxon>
        <taxon>Thermotogales</taxon>
        <taxon>Thermotogaceae</taxon>
        <taxon>Pseudothermotoga</taxon>
    </lineage>
</organism>
<dbReference type="InterPro" id="IPR010559">
    <property type="entry name" value="Sig_transdc_His_kin_internal"/>
</dbReference>
<reference evidence="14 15" key="1">
    <citation type="submission" date="2007-08" db="EMBL/GenBank/DDBJ databases">
        <title>Complete sequence of Thermotoga lettingae TMO.</title>
        <authorList>
            <consortium name="US DOE Joint Genome Institute"/>
            <person name="Copeland A."/>
            <person name="Lucas S."/>
            <person name="Lapidus A."/>
            <person name="Barry K."/>
            <person name="Glavina del Rio T."/>
            <person name="Dalin E."/>
            <person name="Tice H."/>
            <person name="Pitluck S."/>
            <person name="Foster B."/>
            <person name="Bruce D."/>
            <person name="Schmutz J."/>
            <person name="Larimer F."/>
            <person name="Land M."/>
            <person name="Hauser L."/>
            <person name="Kyrpides N."/>
            <person name="Mikhailova N."/>
            <person name="Nelson K."/>
            <person name="Gogarten J.P."/>
            <person name="Noll K."/>
            <person name="Richardson P."/>
        </authorList>
    </citation>
    <scope>NUCLEOTIDE SEQUENCE [LARGE SCALE GENOMIC DNA]</scope>
    <source>
        <strain evidence="15">ATCC BAA-301 / DSM 14385 / NBRC 107922 / TMO</strain>
    </source>
</reference>
<feature type="domain" description="Signal transduction histidine kinase 5TM receptor LytS transmembrane region" evidence="13">
    <location>
        <begin position="36"/>
        <end position="187"/>
    </location>
</feature>
<evidence type="ECO:0000256" key="9">
    <source>
        <dbReference type="ARBA" id="ARBA00023012"/>
    </source>
</evidence>
<evidence type="ECO:0000256" key="4">
    <source>
        <dbReference type="ARBA" id="ARBA00022692"/>
    </source>
</evidence>
<dbReference type="PANTHER" id="PTHR34220:SF9">
    <property type="entry name" value="SIGNAL TRANSDUCTION HISTIDINE KINASE INTERNAL REGION DOMAIN-CONTAINING PROTEIN"/>
    <property type="match status" value="1"/>
</dbReference>
<evidence type="ECO:0000256" key="6">
    <source>
        <dbReference type="ARBA" id="ARBA00022777"/>
    </source>
</evidence>
<evidence type="ECO:0000256" key="5">
    <source>
        <dbReference type="ARBA" id="ARBA00022741"/>
    </source>
</evidence>
<evidence type="ECO:0000256" key="2">
    <source>
        <dbReference type="ARBA" id="ARBA00022475"/>
    </source>
</evidence>
<keyword evidence="5" id="KW-0547">Nucleotide-binding</keyword>
<comment type="subcellular location">
    <subcellularLocation>
        <location evidence="1">Cell membrane</location>
        <topology evidence="1">Multi-pass membrane protein</topology>
    </subcellularLocation>
</comment>
<keyword evidence="6 14" id="KW-0418">Kinase</keyword>
<dbReference type="Pfam" id="PF06580">
    <property type="entry name" value="His_kinase"/>
    <property type="match status" value="1"/>
</dbReference>
<dbReference type="KEGG" id="tle:Tlet_0571"/>
<dbReference type="Proteomes" id="UP000002016">
    <property type="component" value="Chromosome"/>
</dbReference>
<dbReference type="Gene3D" id="3.30.565.10">
    <property type="entry name" value="Histidine kinase-like ATPase, C-terminal domain"/>
    <property type="match status" value="1"/>
</dbReference>
<dbReference type="Gene3D" id="1.10.1760.20">
    <property type="match status" value="1"/>
</dbReference>
<sequence precursor="true">MFLAITLLSRVALLGLIVFVVIQSYSARISLAKIFNTKKPYILGLLGGIFGVAGNFLGLPYKGAIINFRDMGIIVTALYGGFPAALIGSMIASIHRYLLGGPSAFACALGTIGAGLFSSVFRKRFFHSKNKILAGSVVAIFAELIHLSIAYFFIYPPELAADIVFNALIPMTVSNFLGVGLTLTLVKQSEQYVKNFSSQIFSITLRVFESAVRLLENPNMENLNLFSKDLAKILNVDKLTIKLEDEFKPEKKGECRLFIPLISRGKIIGRIIVENRDGFDEDQIFMIKQISKFVEIVVIGATAVREAILAREAMMRDFMSKLGPHFIFNTLASIRYLTVNNANDAVKMIDNLSELLRYYFKNQKTFVSLNEEIKIIECYLSIMKARYGDILSYHINVTGDFRNHPVPPMILQPVIENAVEHGEKNGKIYVKIEAEKYGDYMILKVSDSGKGLSRGFKKGVGMKLLETRLENIYSKKASVKYVNDNGLTVLIKIPLECESVNMYDKSGYSGR</sequence>
<dbReference type="OrthoDB" id="9809348at2"/>
<dbReference type="AlphaFoldDB" id="A8F4Q3"/>
<dbReference type="GO" id="GO:0005886">
    <property type="term" value="C:plasma membrane"/>
    <property type="evidence" value="ECO:0007669"/>
    <property type="project" value="UniProtKB-SubCell"/>
</dbReference>
<feature type="domain" description="Signal transduction histidine kinase internal region" evidence="12">
    <location>
        <begin position="316"/>
        <end position="389"/>
    </location>
</feature>
<protein>
    <submittedName>
        <fullName evidence="14">Signal transduction histidine kinase, LytS</fullName>
    </submittedName>
</protein>
<dbReference type="RefSeq" id="WP_012002618.1">
    <property type="nucleotide sequence ID" value="NC_009828.1"/>
</dbReference>